<dbReference type="EMBL" id="BASD01000012">
    <property type="protein sequence ID" value="GAD19019.1"/>
    <property type="molecule type" value="Genomic_DNA"/>
</dbReference>
<comment type="caution">
    <text evidence="2">The sequence shown here is derived from an EMBL/GenBank/DDBJ whole genome shotgun (WGS) entry which is preliminary data.</text>
</comment>
<feature type="region of interest" description="Disordered" evidence="1">
    <location>
        <begin position="29"/>
        <end position="48"/>
    </location>
</feature>
<keyword evidence="3" id="KW-1185">Reference proteome</keyword>
<accession>T1CQL7</accession>
<organism evidence="2 3">
    <name type="scientific">Helicobacter fennelliae MRY12-0050</name>
    <dbReference type="NCBI Taxonomy" id="1325130"/>
    <lineage>
        <taxon>Bacteria</taxon>
        <taxon>Pseudomonadati</taxon>
        <taxon>Campylobacterota</taxon>
        <taxon>Epsilonproteobacteria</taxon>
        <taxon>Campylobacterales</taxon>
        <taxon>Helicobacteraceae</taxon>
        <taxon>Helicobacter</taxon>
    </lineage>
</organism>
<proteinExistence type="predicted"/>
<protein>
    <submittedName>
        <fullName evidence="2">Uncharacterized protein</fullName>
    </submittedName>
</protein>
<sequence length="48" mass="5662">MQTQKERKRDFKMSLQELDRLCGFEQGDKASRLSTKRKTNSQLKSLKS</sequence>
<reference evidence="2 3" key="1">
    <citation type="journal article" date="2013" name="Genome Announc.">
        <title>Draft Genome Sequence of Helicobacter fennelliae Strain MRY12-0050, Isolated from a Bacteremia Patient.</title>
        <authorList>
            <person name="Rimbara E."/>
            <person name="Matsui M."/>
            <person name="Mori S."/>
            <person name="Suzuki S."/>
            <person name="Suzuki M."/>
            <person name="Kim H."/>
            <person name="Sekizuka T."/>
            <person name="Kuroda M."/>
            <person name="Shibayama K."/>
        </authorList>
    </citation>
    <scope>NUCLEOTIDE SEQUENCE [LARGE SCALE GENOMIC DNA]</scope>
    <source>
        <strain evidence="2 3">MRY12-0050</strain>
    </source>
</reference>
<dbReference type="Proteomes" id="UP000018143">
    <property type="component" value="Unassembled WGS sequence"/>
</dbReference>
<dbReference type="RefSeq" id="WP_023948113.1">
    <property type="nucleotide sequence ID" value="NZ_BASD01000012.1"/>
</dbReference>
<gene>
    <name evidence="2" type="ORF">HFN_0150</name>
</gene>
<name>T1CQL7_9HELI</name>
<evidence type="ECO:0000256" key="1">
    <source>
        <dbReference type="SAM" id="MobiDB-lite"/>
    </source>
</evidence>
<evidence type="ECO:0000313" key="2">
    <source>
        <dbReference type="EMBL" id="GAD19019.1"/>
    </source>
</evidence>
<dbReference type="AlphaFoldDB" id="T1CQL7"/>
<evidence type="ECO:0000313" key="3">
    <source>
        <dbReference type="Proteomes" id="UP000018143"/>
    </source>
</evidence>